<dbReference type="Proteomes" id="UP000011669">
    <property type="component" value="Unassembled WGS sequence"/>
</dbReference>
<reference evidence="2 3" key="1">
    <citation type="journal article" date="2014" name="PLoS Genet.">
        <title>Phylogenetically driven sequencing of extremely halophilic archaea reveals strategies for static and dynamic osmo-response.</title>
        <authorList>
            <person name="Becker E.A."/>
            <person name="Seitzer P.M."/>
            <person name="Tritt A."/>
            <person name="Larsen D."/>
            <person name="Krusor M."/>
            <person name="Yao A.I."/>
            <person name="Wu D."/>
            <person name="Madern D."/>
            <person name="Eisen J.A."/>
            <person name="Darling A.E."/>
            <person name="Facciotti M.T."/>
        </authorList>
    </citation>
    <scope>NUCLEOTIDE SEQUENCE [LARGE SCALE GENOMIC DNA]</scope>
    <source>
        <strain evidence="2 3">DSM 5350</strain>
    </source>
</reference>
<accession>M0MGS9</accession>
<dbReference type="PATRIC" id="fig|1227455.4.peg.2793"/>
<protein>
    <submittedName>
        <fullName evidence="2">Uncharacterized protein</fullName>
    </submittedName>
</protein>
<dbReference type="InParanoid" id="M0MGS9"/>
<sequence>MNNHESGGEMIDMAERPDNGRAGRTVATRATRANAAQRSGNGRPDNSGDGIDSDGGADEDESDGQLTFRTHTDDEYGYRVTYPADWTVEPEAPGGASFGARVGSAGAVVYVDEDLNLTLGEYVAAFVDDLAADGHVQALEALDRRDIALESGETGRAVEYAYRNGMCDEYWQLAYLFVLDGTTGYTLGVDWNDDDRLEAVAAQIIESFALKGT</sequence>
<feature type="compositionally biased region" description="Low complexity" evidence="1">
    <location>
        <begin position="22"/>
        <end position="38"/>
    </location>
</feature>
<organism evidence="2 3">
    <name type="scientific">Halococcus saccharolyticus DSM 5350</name>
    <dbReference type="NCBI Taxonomy" id="1227455"/>
    <lineage>
        <taxon>Archaea</taxon>
        <taxon>Methanobacteriati</taxon>
        <taxon>Methanobacteriota</taxon>
        <taxon>Stenosarchaea group</taxon>
        <taxon>Halobacteria</taxon>
        <taxon>Halobacteriales</taxon>
        <taxon>Halococcaceae</taxon>
        <taxon>Halococcus</taxon>
    </lineage>
</organism>
<dbReference type="OrthoDB" id="214266at2157"/>
<keyword evidence="3" id="KW-1185">Reference proteome</keyword>
<evidence type="ECO:0000313" key="3">
    <source>
        <dbReference type="Proteomes" id="UP000011669"/>
    </source>
</evidence>
<feature type="region of interest" description="Disordered" evidence="1">
    <location>
        <begin position="1"/>
        <end position="72"/>
    </location>
</feature>
<proteinExistence type="predicted"/>
<comment type="caution">
    <text evidence="2">The sequence shown here is derived from an EMBL/GenBank/DDBJ whole genome shotgun (WGS) entry which is preliminary data.</text>
</comment>
<evidence type="ECO:0000313" key="2">
    <source>
        <dbReference type="EMBL" id="EMA43620.1"/>
    </source>
</evidence>
<dbReference type="AlphaFoldDB" id="M0MGS9"/>
<dbReference type="EMBL" id="AOMD01000029">
    <property type="protein sequence ID" value="EMA43620.1"/>
    <property type="molecule type" value="Genomic_DNA"/>
</dbReference>
<feature type="compositionally biased region" description="Acidic residues" evidence="1">
    <location>
        <begin position="51"/>
        <end position="63"/>
    </location>
</feature>
<name>M0MGS9_9EURY</name>
<dbReference type="STRING" id="1227455.C449_13712"/>
<gene>
    <name evidence="2" type="ORF">C449_13712</name>
</gene>
<evidence type="ECO:0000256" key="1">
    <source>
        <dbReference type="SAM" id="MobiDB-lite"/>
    </source>
</evidence>